<dbReference type="Gene3D" id="3.40.50.2000">
    <property type="entry name" value="Glycogen Phosphorylase B"/>
    <property type="match status" value="2"/>
</dbReference>
<name>A0A8G2FFK1_ACIRU</name>
<feature type="domain" description="Glycosyl transferase family 1" evidence="1">
    <location>
        <begin position="189"/>
        <end position="346"/>
    </location>
</feature>
<dbReference type="EMBL" id="FTNE01000004">
    <property type="protein sequence ID" value="SIQ40238.1"/>
    <property type="molecule type" value="Genomic_DNA"/>
</dbReference>
<proteinExistence type="predicted"/>
<protein>
    <submittedName>
        <fullName evidence="3">Glycosyltransferase involved in cell wall bisynthesis</fullName>
    </submittedName>
</protein>
<reference evidence="3 4" key="1">
    <citation type="submission" date="2017-01" db="EMBL/GenBank/DDBJ databases">
        <authorList>
            <person name="Varghese N."/>
            <person name="Submissions S."/>
        </authorList>
    </citation>
    <scope>NUCLEOTIDE SEQUENCE [LARGE SCALE GENOMIC DNA]</scope>
    <source>
        <strain evidence="3 4">ATCC 35905</strain>
    </source>
</reference>
<dbReference type="SUPFAM" id="SSF53756">
    <property type="entry name" value="UDP-Glycosyltransferase/glycogen phosphorylase"/>
    <property type="match status" value="1"/>
</dbReference>
<gene>
    <name evidence="3" type="ORF">SAMN05421828_104122</name>
</gene>
<dbReference type="AlphaFoldDB" id="A0A8G2FFK1"/>
<dbReference type="InterPro" id="IPR028098">
    <property type="entry name" value="Glyco_trans_4-like_N"/>
</dbReference>
<feature type="domain" description="Glycosyltransferase subfamily 4-like N-terminal" evidence="2">
    <location>
        <begin position="6"/>
        <end position="142"/>
    </location>
</feature>
<dbReference type="GO" id="GO:0016757">
    <property type="term" value="F:glycosyltransferase activity"/>
    <property type="evidence" value="ECO:0007669"/>
    <property type="project" value="InterPro"/>
</dbReference>
<evidence type="ECO:0000259" key="1">
    <source>
        <dbReference type="Pfam" id="PF00534"/>
    </source>
</evidence>
<dbReference type="PANTHER" id="PTHR12526">
    <property type="entry name" value="GLYCOSYLTRANSFERASE"/>
    <property type="match status" value="1"/>
</dbReference>
<keyword evidence="3" id="KW-0808">Transferase</keyword>
<dbReference type="InterPro" id="IPR001296">
    <property type="entry name" value="Glyco_trans_1"/>
</dbReference>
<keyword evidence="4" id="KW-1185">Reference proteome</keyword>
<dbReference type="Pfam" id="PF13477">
    <property type="entry name" value="Glyco_trans_4_2"/>
    <property type="match status" value="1"/>
</dbReference>
<dbReference type="PANTHER" id="PTHR12526:SF638">
    <property type="entry name" value="SPORE COAT PROTEIN SA"/>
    <property type="match status" value="1"/>
</dbReference>
<sequence>MRPRHLVYLIGEDWFFASHFRARASAARAAGWRVSVITRTGAAADTLRAEGFDLHSVDFKRARIDPIAEFRLALHIAALYRELRPDLAHHVALKPILLGSIAARIAGVPAIVNAPVGQGFVFASRTAKARLLRPFVSTALRATIGTRSAIAVFENEEDRSAMIASGAIRADHTVLIRGAGVDLARFRPHALNAAPIRIVLGARMLRDKGVREFIEAAAILQGQGTEFILAGMPDPDNPASLTEADLRAAHHVTWIGHCDDMAALFATCHIACLPSYREGLPKFLLEAMACGLPCVATDVTGCRDAVIADQTGLLVPPRDAPALAAALARLIADPSLRAALGQAGRARAAQLYAEPVICAETLTVYERAITQGAGR</sequence>
<dbReference type="Proteomes" id="UP000186308">
    <property type="component" value="Unassembled WGS sequence"/>
</dbReference>
<dbReference type="OrthoDB" id="9790710at2"/>
<evidence type="ECO:0000313" key="4">
    <source>
        <dbReference type="Proteomes" id="UP000186308"/>
    </source>
</evidence>
<accession>A0A8G2FFK1</accession>
<dbReference type="RefSeq" id="WP_029310515.1">
    <property type="nucleotide sequence ID" value="NZ_FTNE01000004.1"/>
</dbReference>
<dbReference type="CDD" id="cd03808">
    <property type="entry name" value="GT4_CapM-like"/>
    <property type="match status" value="1"/>
</dbReference>
<evidence type="ECO:0000313" key="3">
    <source>
        <dbReference type="EMBL" id="SIQ40238.1"/>
    </source>
</evidence>
<dbReference type="Pfam" id="PF00534">
    <property type="entry name" value="Glycos_transf_1"/>
    <property type="match status" value="1"/>
</dbReference>
<evidence type="ECO:0000259" key="2">
    <source>
        <dbReference type="Pfam" id="PF13477"/>
    </source>
</evidence>
<organism evidence="3 4">
    <name type="scientific">Acidiphilium rubrum</name>
    <dbReference type="NCBI Taxonomy" id="526"/>
    <lineage>
        <taxon>Bacteria</taxon>
        <taxon>Pseudomonadati</taxon>
        <taxon>Pseudomonadota</taxon>
        <taxon>Alphaproteobacteria</taxon>
        <taxon>Acetobacterales</taxon>
        <taxon>Acidocellaceae</taxon>
        <taxon>Acidiphilium</taxon>
    </lineage>
</organism>
<comment type="caution">
    <text evidence="3">The sequence shown here is derived from an EMBL/GenBank/DDBJ whole genome shotgun (WGS) entry which is preliminary data.</text>
</comment>